<organism evidence="2">
    <name type="scientific">viral metagenome</name>
    <dbReference type="NCBI Taxonomy" id="1070528"/>
    <lineage>
        <taxon>unclassified sequences</taxon>
        <taxon>metagenomes</taxon>
        <taxon>organismal metagenomes</taxon>
    </lineage>
</organism>
<dbReference type="EMBL" id="MT142532">
    <property type="protein sequence ID" value="QJA84610.1"/>
    <property type="molecule type" value="Genomic_DNA"/>
</dbReference>
<evidence type="ECO:0000313" key="1">
    <source>
        <dbReference type="EMBL" id="QJA65985.1"/>
    </source>
</evidence>
<proteinExistence type="predicted"/>
<name>A0A6M3KS07_9ZZZZ</name>
<evidence type="ECO:0000313" key="2">
    <source>
        <dbReference type="EMBL" id="QJA84610.1"/>
    </source>
</evidence>
<dbReference type="AlphaFoldDB" id="A0A6M3KS07"/>
<sequence>MIVFLAHSTGSGYRQALDRIRLIECGATISEPATRFLRAIGRTPDDDPATGTPPTPDRLQSVALRMIRDACPDELWVCSTLSPALTEQLAVAEVAGARVVVLPHSTIETLVALGLRTQMGRSRRAMLDSRPDDEPVDDAPFRSPQGVIWAWVLGAEAALGARAVPLPTPDSGSQGGGGGAYRWQDRTMTAGLQLAAAEGILREARLDSRWRPETERVLRILYLGGGSYQDAARFSGLPGAMSAWRCHEGALGAIALVLRGRKEQNHG</sequence>
<reference evidence="2" key="1">
    <citation type="submission" date="2020-03" db="EMBL/GenBank/DDBJ databases">
        <title>The deep terrestrial virosphere.</title>
        <authorList>
            <person name="Holmfeldt K."/>
            <person name="Nilsson E."/>
            <person name="Simone D."/>
            <person name="Lopez-Fernandez M."/>
            <person name="Wu X."/>
            <person name="de Brujin I."/>
            <person name="Lundin D."/>
            <person name="Andersson A."/>
            <person name="Bertilsson S."/>
            <person name="Dopson M."/>
        </authorList>
    </citation>
    <scope>NUCLEOTIDE SEQUENCE</scope>
    <source>
        <strain evidence="2">MM415A00178</strain>
        <strain evidence="1">MM415B00368</strain>
    </source>
</reference>
<protein>
    <submittedName>
        <fullName evidence="2">Uncharacterized protein</fullName>
    </submittedName>
</protein>
<dbReference type="EMBL" id="MT141547">
    <property type="protein sequence ID" value="QJA65985.1"/>
    <property type="molecule type" value="Genomic_DNA"/>
</dbReference>
<gene>
    <name evidence="2" type="ORF">MM415A00178_0020</name>
    <name evidence="1" type="ORF">MM415B00368_0020</name>
</gene>
<accession>A0A6M3KS07</accession>